<proteinExistence type="predicted"/>
<name>A0ABW3X144_9HYPH</name>
<sequence>MRAETTVLGAADAGLRRATRKHPLAGPKKRATRLILMSPRPNARPAP</sequence>
<keyword evidence="3" id="KW-1185">Reference proteome</keyword>
<reference evidence="3" key="1">
    <citation type="journal article" date="2019" name="Int. J. Syst. Evol. Microbiol.">
        <title>The Global Catalogue of Microorganisms (GCM) 10K type strain sequencing project: providing services to taxonomists for standard genome sequencing and annotation.</title>
        <authorList>
            <consortium name="The Broad Institute Genomics Platform"/>
            <consortium name="The Broad Institute Genome Sequencing Center for Infectious Disease"/>
            <person name="Wu L."/>
            <person name="Ma J."/>
        </authorList>
    </citation>
    <scope>NUCLEOTIDE SEQUENCE [LARGE SCALE GENOMIC DNA]</scope>
    <source>
        <strain evidence="3">CCUG 56108</strain>
    </source>
</reference>
<feature type="compositionally biased region" description="Basic residues" evidence="1">
    <location>
        <begin position="17"/>
        <end position="28"/>
    </location>
</feature>
<evidence type="ECO:0000256" key="1">
    <source>
        <dbReference type="SAM" id="MobiDB-lite"/>
    </source>
</evidence>
<evidence type="ECO:0000313" key="2">
    <source>
        <dbReference type="EMBL" id="MFD1302599.1"/>
    </source>
</evidence>
<dbReference type="RefSeq" id="WP_238207508.1">
    <property type="nucleotide sequence ID" value="NZ_JBHTND010000017.1"/>
</dbReference>
<comment type="caution">
    <text evidence="2">The sequence shown here is derived from an EMBL/GenBank/DDBJ whole genome shotgun (WGS) entry which is preliminary data.</text>
</comment>
<accession>A0ABW3X144</accession>
<protein>
    <submittedName>
        <fullName evidence="2">Uncharacterized protein</fullName>
    </submittedName>
</protein>
<gene>
    <name evidence="2" type="ORF">ACFQ4G_13570</name>
</gene>
<dbReference type="EMBL" id="JBHTND010000017">
    <property type="protein sequence ID" value="MFD1302599.1"/>
    <property type="molecule type" value="Genomic_DNA"/>
</dbReference>
<evidence type="ECO:0000313" key="3">
    <source>
        <dbReference type="Proteomes" id="UP001597176"/>
    </source>
</evidence>
<dbReference type="Proteomes" id="UP001597176">
    <property type="component" value="Unassembled WGS sequence"/>
</dbReference>
<feature type="region of interest" description="Disordered" evidence="1">
    <location>
        <begin position="1"/>
        <end position="28"/>
    </location>
</feature>
<organism evidence="2 3">
    <name type="scientific">Methylobacterium marchantiae</name>
    <dbReference type="NCBI Taxonomy" id="600331"/>
    <lineage>
        <taxon>Bacteria</taxon>
        <taxon>Pseudomonadati</taxon>
        <taxon>Pseudomonadota</taxon>
        <taxon>Alphaproteobacteria</taxon>
        <taxon>Hyphomicrobiales</taxon>
        <taxon>Methylobacteriaceae</taxon>
        <taxon>Methylobacterium</taxon>
    </lineage>
</organism>